<sequence length="112" mass="12866">MNPAKVSRERLKELTDLPNIGKSIAGDLRLIGISRPEQLVGRSALEMYHDLCRVTDTVQDPCVLDVFMSLTSFMSGSEPRTWWSFTEERKRLLSKEAPTGTSKNYHERFEDF</sequence>
<comment type="caution">
    <text evidence="1">The sequence shown here is derived from an EMBL/GenBank/DDBJ whole genome shotgun (WGS) entry which is preliminary data.</text>
</comment>
<gene>
    <name evidence="1" type="ORF">CferDRAFT_1309</name>
</gene>
<protein>
    <submittedName>
        <fullName evidence="1">Mitomycin resistance protein</fullName>
    </submittedName>
</protein>
<dbReference type="EMBL" id="AASE01000004">
    <property type="protein sequence ID" value="EAT59382.1"/>
    <property type="molecule type" value="Genomic_DNA"/>
</dbReference>
<evidence type="ECO:0000313" key="2">
    <source>
        <dbReference type="Proteomes" id="UP000004162"/>
    </source>
</evidence>
<dbReference type="Gene3D" id="1.10.150.20">
    <property type="entry name" value="5' to 3' exonuclease, C-terminal subdomain"/>
    <property type="match status" value="1"/>
</dbReference>
<reference evidence="1 2" key="1">
    <citation type="submission" date="2006-07" db="EMBL/GenBank/DDBJ databases">
        <title>Annotation of the draft genome assembly of Chlorobium ferroxidans DSM 13031.</title>
        <authorList>
            <consortium name="US DOE Joint Genome Institute (JGI-ORNL)"/>
            <person name="Larimer F."/>
            <person name="Land M."/>
            <person name="Hauser L."/>
        </authorList>
    </citation>
    <scope>NUCLEOTIDE SEQUENCE [LARGE SCALE GENOMIC DNA]</scope>
    <source>
        <strain evidence="1 2">DSM 13031</strain>
    </source>
</reference>
<evidence type="ECO:0000313" key="1">
    <source>
        <dbReference type="EMBL" id="EAT59382.1"/>
    </source>
</evidence>
<dbReference type="InterPro" id="IPR021725">
    <property type="entry name" value="Cdd1"/>
</dbReference>
<organism evidence="1 2">
    <name type="scientific">Chlorobium ferrooxidans DSM 13031</name>
    <dbReference type="NCBI Taxonomy" id="377431"/>
    <lineage>
        <taxon>Bacteria</taxon>
        <taxon>Pseudomonadati</taxon>
        <taxon>Chlorobiota</taxon>
        <taxon>Chlorobiia</taxon>
        <taxon>Chlorobiales</taxon>
        <taxon>Chlorobiaceae</taxon>
        <taxon>Chlorobium/Pelodictyon group</taxon>
        <taxon>Chlorobium</taxon>
    </lineage>
</organism>
<name>Q0YT85_9CHLB</name>
<dbReference type="Proteomes" id="UP000004162">
    <property type="component" value="Unassembled WGS sequence"/>
</dbReference>
<proteinExistence type="predicted"/>
<reference evidence="1 2" key="2">
    <citation type="submission" date="2006-07" db="EMBL/GenBank/DDBJ databases">
        <title>Sequencing of the draft genome and assembly of Chlorobium ferroxidans DSM 13031.</title>
        <authorList>
            <consortium name="US DOE Joint Genome Institute (JGI-PGF)"/>
            <person name="Copeland A."/>
            <person name="Lucas S."/>
            <person name="Lapidus A."/>
            <person name="Barry K."/>
            <person name="Glavina del Rio T."/>
            <person name="Dalin E."/>
            <person name="Tice H."/>
            <person name="Bruce D."/>
            <person name="Pitluck S."/>
            <person name="Richardson P."/>
        </authorList>
    </citation>
    <scope>NUCLEOTIDE SEQUENCE [LARGE SCALE GENOMIC DNA]</scope>
    <source>
        <strain evidence="1 2">DSM 13031</strain>
    </source>
</reference>
<keyword evidence="2" id="KW-1185">Reference proteome</keyword>
<dbReference type="AlphaFoldDB" id="Q0YT85"/>
<dbReference type="OrthoDB" id="666031at2"/>
<dbReference type="RefSeq" id="WP_006365807.1">
    <property type="nucleotide sequence ID" value="NZ_AASE01000004.1"/>
</dbReference>
<dbReference type="Pfam" id="PF11731">
    <property type="entry name" value="Cdd1"/>
    <property type="match status" value="1"/>
</dbReference>
<accession>Q0YT85</accession>